<sequence length="125" mass="14169">MFTLGDFLTADGTNSIFPFIFDRYFESMKILGLGIVAACLISFLITYLALILFRKRIKAIKYVLELAKSIPDLMFMLLLQMAVFLIYQKTGIKLAQVVSVREKAILLPVISISFPISKEVNQAKR</sequence>
<protein>
    <recommendedName>
        <fullName evidence="4">ABC transmembrane type-1 domain-containing protein</fullName>
    </recommendedName>
</protein>
<accession>A0ABW8RPA3</accession>
<gene>
    <name evidence="2" type="ORF">ACJEBI_24170</name>
</gene>
<keyword evidence="1" id="KW-0472">Membrane</keyword>
<organism evidence="2 3">
    <name type="scientific">Bacillus salipaludis</name>
    <dbReference type="NCBI Taxonomy" id="2547811"/>
    <lineage>
        <taxon>Bacteria</taxon>
        <taxon>Bacillati</taxon>
        <taxon>Bacillota</taxon>
        <taxon>Bacilli</taxon>
        <taxon>Bacillales</taxon>
        <taxon>Bacillaceae</taxon>
        <taxon>Bacillus</taxon>
    </lineage>
</organism>
<name>A0ABW8RPA3_9BACI</name>
<dbReference type="RefSeq" id="WP_406583022.1">
    <property type="nucleotide sequence ID" value="NZ_JBJHQH010000025.1"/>
</dbReference>
<evidence type="ECO:0008006" key="4">
    <source>
        <dbReference type="Google" id="ProtNLM"/>
    </source>
</evidence>
<dbReference type="Proteomes" id="UP001623041">
    <property type="component" value="Unassembled WGS sequence"/>
</dbReference>
<feature type="transmembrane region" description="Helical" evidence="1">
    <location>
        <begin position="30"/>
        <end position="53"/>
    </location>
</feature>
<proteinExistence type="predicted"/>
<dbReference type="EMBL" id="JBJHQH010000025">
    <property type="protein sequence ID" value="MFK9094554.1"/>
    <property type="molecule type" value="Genomic_DNA"/>
</dbReference>
<comment type="caution">
    <text evidence="2">The sequence shown here is derived from an EMBL/GenBank/DDBJ whole genome shotgun (WGS) entry which is preliminary data.</text>
</comment>
<evidence type="ECO:0000313" key="3">
    <source>
        <dbReference type="Proteomes" id="UP001623041"/>
    </source>
</evidence>
<keyword evidence="1" id="KW-1133">Transmembrane helix</keyword>
<evidence type="ECO:0000313" key="2">
    <source>
        <dbReference type="EMBL" id="MFK9094554.1"/>
    </source>
</evidence>
<keyword evidence="1" id="KW-0812">Transmembrane</keyword>
<keyword evidence="3" id="KW-1185">Reference proteome</keyword>
<reference evidence="2 3" key="1">
    <citation type="submission" date="2024-11" db="EMBL/GenBank/DDBJ databases">
        <authorList>
            <person name="Lucas J.A."/>
        </authorList>
    </citation>
    <scope>NUCLEOTIDE SEQUENCE [LARGE SCALE GENOMIC DNA]</scope>
    <source>
        <strain evidence="2 3">Z 5.4</strain>
    </source>
</reference>
<evidence type="ECO:0000256" key="1">
    <source>
        <dbReference type="SAM" id="Phobius"/>
    </source>
</evidence>